<dbReference type="GO" id="GO:0016787">
    <property type="term" value="F:hydrolase activity"/>
    <property type="evidence" value="ECO:0007669"/>
    <property type="project" value="UniProtKB-KW"/>
</dbReference>
<evidence type="ECO:0000313" key="5">
    <source>
        <dbReference type="Proteomes" id="UP001295794"/>
    </source>
</evidence>
<evidence type="ECO:0000259" key="3">
    <source>
        <dbReference type="Pfam" id="PF05970"/>
    </source>
</evidence>
<reference evidence="4" key="1">
    <citation type="submission" date="2023-11" db="EMBL/GenBank/DDBJ databases">
        <authorList>
            <person name="De Vega J J."/>
            <person name="De Vega J J."/>
        </authorList>
    </citation>
    <scope>NUCLEOTIDE SEQUENCE</scope>
</reference>
<dbReference type="Proteomes" id="UP001295794">
    <property type="component" value="Unassembled WGS sequence"/>
</dbReference>
<dbReference type="GO" id="GO:0005524">
    <property type="term" value="F:ATP binding"/>
    <property type="evidence" value="ECO:0007669"/>
    <property type="project" value="UniProtKB-KW"/>
</dbReference>
<evidence type="ECO:0000313" key="4">
    <source>
        <dbReference type="EMBL" id="CAK5262448.1"/>
    </source>
</evidence>
<dbReference type="PANTHER" id="PTHR47642:SF5">
    <property type="entry name" value="ATP-DEPENDENT DNA HELICASE"/>
    <property type="match status" value="1"/>
</dbReference>
<keyword evidence="1" id="KW-0227">DNA damage</keyword>
<dbReference type="EC" id="5.6.2.3" evidence="1"/>
<comment type="caution">
    <text evidence="4">The sequence shown here is derived from an EMBL/GenBank/DDBJ whole genome shotgun (WGS) entry which is preliminary data.</text>
</comment>
<keyword evidence="1" id="KW-0233">DNA recombination</keyword>
<keyword evidence="1" id="KW-0378">Hydrolase</keyword>
<feature type="domain" description="DNA helicase Pif1-like DEAD-box helicase" evidence="3">
    <location>
        <begin position="155"/>
        <end position="279"/>
    </location>
</feature>
<dbReference type="SUPFAM" id="SSF52540">
    <property type="entry name" value="P-loop containing nucleoside triphosphate hydrolases"/>
    <property type="match status" value="1"/>
</dbReference>
<keyword evidence="1" id="KW-0234">DNA repair</keyword>
<sequence length="353" mass="39049">MPVALGKKRKSDSGLPSTSKNPPKKPRQTLDSFFAPRVLAPASAHADDRRPVALNSEQAAILRQVVDEGRSVFFTGSAGPCPCHRVWLRLSNVFPGTENRSCCALSSLLSKEAWEGRGCRFGHGKHRDGSVEHRRDDYPRMGCRITHPSEFEFQIRCIKKCRPALKRWQKTKVLIIDEGLIYGGRPLFTRICKIAEHLRKNESPFGGIQLVITGTFFQLPPVSKNGAPVFAFEVEEWGRCIDRTLTLSKFSGRGTMSHVICPRFVNLLNQLRLGNITSAAAATFKTLERPLPPDPAGILPTELFPLRSEVDKANSARLAALTTEKMAFTSRDTGTAPADKRAKLLESMMAPAS</sequence>
<comment type="similarity">
    <text evidence="1">Belongs to the helicase family.</text>
</comment>
<protein>
    <recommendedName>
        <fullName evidence="1">ATP-dependent DNA helicase</fullName>
        <ecNumber evidence="1">5.6.2.3</ecNumber>
    </recommendedName>
</protein>
<dbReference type="EMBL" id="CAVNYO010000017">
    <property type="protein sequence ID" value="CAK5262448.1"/>
    <property type="molecule type" value="Genomic_DNA"/>
</dbReference>
<keyword evidence="5" id="KW-1185">Reference proteome</keyword>
<feature type="non-terminal residue" evidence="4">
    <location>
        <position position="353"/>
    </location>
</feature>
<name>A0AAD2JUD6_9AGAR</name>
<dbReference type="Pfam" id="PF05970">
    <property type="entry name" value="PIF1"/>
    <property type="match status" value="1"/>
</dbReference>
<evidence type="ECO:0000256" key="1">
    <source>
        <dbReference type="RuleBase" id="RU363044"/>
    </source>
</evidence>
<dbReference type="GO" id="GO:0006281">
    <property type="term" value="P:DNA repair"/>
    <property type="evidence" value="ECO:0007669"/>
    <property type="project" value="UniProtKB-KW"/>
</dbReference>
<keyword evidence="1" id="KW-0067">ATP-binding</keyword>
<comment type="cofactor">
    <cofactor evidence="1">
        <name>Mg(2+)</name>
        <dbReference type="ChEBI" id="CHEBI:18420"/>
    </cofactor>
</comment>
<evidence type="ECO:0000256" key="2">
    <source>
        <dbReference type="SAM" id="MobiDB-lite"/>
    </source>
</evidence>
<feature type="region of interest" description="Disordered" evidence="2">
    <location>
        <begin position="1"/>
        <end position="29"/>
    </location>
</feature>
<dbReference type="GO" id="GO:0000723">
    <property type="term" value="P:telomere maintenance"/>
    <property type="evidence" value="ECO:0007669"/>
    <property type="project" value="InterPro"/>
</dbReference>
<organism evidence="4 5">
    <name type="scientific">Mycena citricolor</name>
    <dbReference type="NCBI Taxonomy" id="2018698"/>
    <lineage>
        <taxon>Eukaryota</taxon>
        <taxon>Fungi</taxon>
        <taxon>Dikarya</taxon>
        <taxon>Basidiomycota</taxon>
        <taxon>Agaricomycotina</taxon>
        <taxon>Agaricomycetes</taxon>
        <taxon>Agaricomycetidae</taxon>
        <taxon>Agaricales</taxon>
        <taxon>Marasmiineae</taxon>
        <taxon>Mycenaceae</taxon>
        <taxon>Mycena</taxon>
    </lineage>
</organism>
<comment type="catalytic activity">
    <reaction evidence="1">
        <text>ATP + H2O = ADP + phosphate + H(+)</text>
        <dbReference type="Rhea" id="RHEA:13065"/>
        <dbReference type="ChEBI" id="CHEBI:15377"/>
        <dbReference type="ChEBI" id="CHEBI:15378"/>
        <dbReference type="ChEBI" id="CHEBI:30616"/>
        <dbReference type="ChEBI" id="CHEBI:43474"/>
        <dbReference type="ChEBI" id="CHEBI:456216"/>
        <dbReference type="EC" id="5.6.2.3"/>
    </reaction>
</comment>
<dbReference type="PANTHER" id="PTHR47642">
    <property type="entry name" value="ATP-DEPENDENT DNA HELICASE"/>
    <property type="match status" value="1"/>
</dbReference>
<gene>
    <name evidence="4" type="ORF">MYCIT1_LOCUS1172</name>
</gene>
<dbReference type="InterPro" id="IPR051055">
    <property type="entry name" value="PIF1_helicase"/>
</dbReference>
<proteinExistence type="inferred from homology"/>
<feature type="compositionally biased region" description="Basic residues" evidence="2">
    <location>
        <begin position="1"/>
        <end position="10"/>
    </location>
</feature>
<dbReference type="InterPro" id="IPR010285">
    <property type="entry name" value="DNA_helicase_pif1-like_DEAD"/>
</dbReference>
<dbReference type="AlphaFoldDB" id="A0AAD2JUD6"/>
<keyword evidence="1" id="KW-0547">Nucleotide-binding</keyword>
<dbReference type="InterPro" id="IPR027417">
    <property type="entry name" value="P-loop_NTPase"/>
</dbReference>
<accession>A0AAD2JUD6</accession>
<keyword evidence="1" id="KW-0347">Helicase</keyword>
<dbReference type="GO" id="GO:0043139">
    <property type="term" value="F:5'-3' DNA helicase activity"/>
    <property type="evidence" value="ECO:0007669"/>
    <property type="project" value="UniProtKB-EC"/>
</dbReference>
<dbReference type="Gene3D" id="3.40.50.300">
    <property type="entry name" value="P-loop containing nucleotide triphosphate hydrolases"/>
    <property type="match status" value="1"/>
</dbReference>
<dbReference type="GO" id="GO:0006310">
    <property type="term" value="P:DNA recombination"/>
    <property type="evidence" value="ECO:0007669"/>
    <property type="project" value="UniProtKB-KW"/>
</dbReference>